<feature type="transmembrane region" description="Helical" evidence="1">
    <location>
        <begin position="31"/>
        <end position="49"/>
    </location>
</feature>
<evidence type="ECO:0000313" key="2">
    <source>
        <dbReference type="EMBL" id="SFP31415.1"/>
    </source>
</evidence>
<sequence length="80" mass="8850">MEGPLEWVASIGTIIAAALIALDIGRRVTGWGFVLFTLVSILWIYSGMVKDAMPIAAMNAVLLLINAWGVWRYLIRKEDS</sequence>
<dbReference type="AlphaFoldDB" id="A0A1I5PBI1"/>
<gene>
    <name evidence="2" type="ORF">SAMN04488060_2291</name>
</gene>
<dbReference type="EMBL" id="FOWZ01000004">
    <property type="protein sequence ID" value="SFP31415.1"/>
    <property type="molecule type" value="Genomic_DNA"/>
</dbReference>
<name>A0A1I5PBI1_9SPHN</name>
<protein>
    <recommendedName>
        <fullName evidence="4">Nicotinamide riboside transporter PnuC</fullName>
    </recommendedName>
</protein>
<keyword evidence="3" id="KW-1185">Reference proteome</keyword>
<keyword evidence="1" id="KW-1133">Transmembrane helix</keyword>
<keyword evidence="1" id="KW-0472">Membrane</keyword>
<feature type="transmembrane region" description="Helical" evidence="1">
    <location>
        <begin position="6"/>
        <end position="24"/>
    </location>
</feature>
<keyword evidence="1" id="KW-0812">Transmembrane</keyword>
<evidence type="ECO:0008006" key="4">
    <source>
        <dbReference type="Google" id="ProtNLM"/>
    </source>
</evidence>
<evidence type="ECO:0000313" key="3">
    <source>
        <dbReference type="Proteomes" id="UP000199331"/>
    </source>
</evidence>
<accession>A0A1I5PBI1</accession>
<dbReference type="Proteomes" id="UP000199331">
    <property type="component" value="Unassembled WGS sequence"/>
</dbReference>
<feature type="transmembrane region" description="Helical" evidence="1">
    <location>
        <begin position="55"/>
        <end position="75"/>
    </location>
</feature>
<organism evidence="2 3">
    <name type="scientific">Qipengyuania nanhaisediminis</name>
    <dbReference type="NCBI Taxonomy" id="604088"/>
    <lineage>
        <taxon>Bacteria</taxon>
        <taxon>Pseudomonadati</taxon>
        <taxon>Pseudomonadota</taxon>
        <taxon>Alphaproteobacteria</taxon>
        <taxon>Sphingomonadales</taxon>
        <taxon>Erythrobacteraceae</taxon>
        <taxon>Qipengyuania</taxon>
    </lineage>
</organism>
<evidence type="ECO:0000256" key="1">
    <source>
        <dbReference type="SAM" id="Phobius"/>
    </source>
</evidence>
<proteinExistence type="predicted"/>
<dbReference type="STRING" id="604088.SAMN04488060_2291"/>
<reference evidence="3" key="1">
    <citation type="submission" date="2016-10" db="EMBL/GenBank/DDBJ databases">
        <authorList>
            <person name="Varghese N."/>
            <person name="Submissions S."/>
        </authorList>
    </citation>
    <scope>NUCLEOTIDE SEQUENCE [LARGE SCALE GENOMIC DNA]</scope>
    <source>
        <strain evidence="3">CGMCC 1.7715</strain>
    </source>
</reference>
<dbReference type="OrthoDB" id="7619970at2"/>